<evidence type="ECO:0000313" key="1">
    <source>
        <dbReference type="EMBL" id="EPN31355.1"/>
    </source>
</evidence>
<protein>
    <submittedName>
        <fullName evidence="1">Uncharacterized protein</fullName>
    </submittedName>
</protein>
<evidence type="ECO:0000313" key="2">
    <source>
        <dbReference type="Proteomes" id="UP000018849"/>
    </source>
</evidence>
<dbReference type="Proteomes" id="UP000018849">
    <property type="component" value="Unassembled WGS sequence"/>
</dbReference>
<gene>
    <name evidence="1" type="ORF">A245_44860</name>
</gene>
<feature type="non-terminal residue" evidence="1">
    <location>
        <position position="106"/>
    </location>
</feature>
<sequence>MVERSGRGVDKIFRGMLKFGRPAPDYSYTTAQSVVLRLPTAEADLDFRRLVVEQERAAALHESKRVTADELAVQIQRDPASAKRTLEALTEAGLVAAHGSTRGRSY</sequence>
<comment type="caution">
    <text evidence="1">The sequence shown here is derived from an EMBL/GenBank/DDBJ whole genome shotgun (WGS) entry which is preliminary data.</text>
</comment>
<organism evidence="1 2">
    <name type="scientific">Pseudomonas syringae pv. actinidiae ICMP 19096</name>
    <dbReference type="NCBI Taxonomy" id="1194405"/>
    <lineage>
        <taxon>Bacteria</taxon>
        <taxon>Pseudomonadati</taxon>
        <taxon>Pseudomonadota</taxon>
        <taxon>Gammaproteobacteria</taxon>
        <taxon>Pseudomonadales</taxon>
        <taxon>Pseudomonadaceae</taxon>
        <taxon>Pseudomonas</taxon>
        <taxon>Pseudomonas syringae</taxon>
    </lineage>
</organism>
<dbReference type="InterPro" id="IPR036390">
    <property type="entry name" value="WH_DNA-bd_sf"/>
</dbReference>
<reference evidence="1 2" key="1">
    <citation type="journal article" date="2013" name="PLoS Pathog.">
        <title>Genomic analysis of the Kiwifruit pathogen Pseudomonas syringae pv. actinidiae provides insight into the origins of an emergent plant disease.</title>
        <authorList>
            <person name="McCann H.C."/>
            <person name="Rikkerink E.H."/>
            <person name="Bertels F."/>
            <person name="Fiers M."/>
            <person name="Lu A."/>
            <person name="Rees-George J."/>
            <person name="Andersen M.T."/>
            <person name="Gleave A.P."/>
            <person name="Haubold B."/>
            <person name="Wohlers M.W."/>
            <person name="Guttman D.S."/>
            <person name="Wang P.W."/>
            <person name="Straub C."/>
            <person name="Vanneste J.L."/>
            <person name="Rainey P.B."/>
            <person name="Templeton M.D."/>
        </authorList>
    </citation>
    <scope>NUCLEOTIDE SEQUENCE [LARGE SCALE GENOMIC DNA]</scope>
    <source>
        <strain evidence="1 2">ICMP 19096</strain>
    </source>
</reference>
<proteinExistence type="predicted"/>
<accession>A0A656JJU4</accession>
<dbReference type="EMBL" id="AOKF01003802">
    <property type="protein sequence ID" value="EPN31355.1"/>
    <property type="molecule type" value="Genomic_DNA"/>
</dbReference>
<dbReference type="InterPro" id="IPR036388">
    <property type="entry name" value="WH-like_DNA-bd_sf"/>
</dbReference>
<dbReference type="Gene3D" id="1.10.10.10">
    <property type="entry name" value="Winged helix-like DNA-binding domain superfamily/Winged helix DNA-binding domain"/>
    <property type="match status" value="1"/>
</dbReference>
<name>A0A656JJU4_PSESF</name>
<dbReference type="AlphaFoldDB" id="A0A656JJU4"/>
<dbReference type="SUPFAM" id="SSF46785">
    <property type="entry name" value="Winged helix' DNA-binding domain"/>
    <property type="match status" value="1"/>
</dbReference>